<gene>
    <name evidence="1" type="ORF">TM35_000071870</name>
</gene>
<accession>A0A1X0P230</accession>
<evidence type="ECO:0000313" key="2">
    <source>
        <dbReference type="Proteomes" id="UP000192257"/>
    </source>
</evidence>
<dbReference type="EMBL" id="NBCO01000007">
    <property type="protein sequence ID" value="ORC90763.1"/>
    <property type="molecule type" value="Genomic_DNA"/>
</dbReference>
<dbReference type="OrthoDB" id="244645at2759"/>
<dbReference type="VEuPathDB" id="TriTrypDB:TM35_000071870"/>
<organism evidence="1 2">
    <name type="scientific">Trypanosoma theileri</name>
    <dbReference type="NCBI Taxonomy" id="67003"/>
    <lineage>
        <taxon>Eukaryota</taxon>
        <taxon>Discoba</taxon>
        <taxon>Euglenozoa</taxon>
        <taxon>Kinetoplastea</taxon>
        <taxon>Metakinetoplastina</taxon>
        <taxon>Trypanosomatida</taxon>
        <taxon>Trypanosomatidae</taxon>
        <taxon>Trypanosoma</taxon>
    </lineage>
</organism>
<sequence>MSNLNSGSSVEMFPTEHRAVLALIAHAAKECVHTKSGGDVFDILCAAEPSLAELYPEVALLREVNNIRRALRDLQEHAVESRPSVYRTICVSLVHMHKLLPDPLFLSIAGAIEKLQEMHQHCSAMEPYLLDLVEYIQLVLLQETKSLQRRGVSITLRLRKVPPFVA</sequence>
<evidence type="ECO:0000313" key="1">
    <source>
        <dbReference type="EMBL" id="ORC90763.1"/>
    </source>
</evidence>
<keyword evidence="2" id="KW-1185">Reference proteome</keyword>
<dbReference type="RefSeq" id="XP_028884829.1">
    <property type="nucleotide sequence ID" value="XM_029023633.1"/>
</dbReference>
<protein>
    <submittedName>
        <fullName evidence="1">Uncharacterized protein</fullName>
    </submittedName>
</protein>
<dbReference type="GeneID" id="39983413"/>
<proteinExistence type="predicted"/>
<dbReference type="AlphaFoldDB" id="A0A1X0P230"/>
<name>A0A1X0P230_9TRYP</name>
<dbReference type="Proteomes" id="UP000192257">
    <property type="component" value="Unassembled WGS sequence"/>
</dbReference>
<reference evidence="1 2" key="1">
    <citation type="submission" date="2017-03" db="EMBL/GenBank/DDBJ databases">
        <title>An alternative strategy for trypanosome survival in the mammalian bloodstream revealed through genome and transcriptome analysis of the ubiquitous bovine parasite Trypanosoma (Megatrypanum) theileri.</title>
        <authorList>
            <person name="Kelly S."/>
            <person name="Ivens A."/>
            <person name="Mott A."/>
            <person name="O'Neill E."/>
            <person name="Emms D."/>
            <person name="Macleod O."/>
            <person name="Voorheis P."/>
            <person name="Matthews J."/>
            <person name="Matthews K."/>
            <person name="Carrington M."/>
        </authorList>
    </citation>
    <scope>NUCLEOTIDE SEQUENCE [LARGE SCALE GENOMIC DNA]</scope>
    <source>
        <strain evidence="1">Edinburgh</strain>
    </source>
</reference>
<comment type="caution">
    <text evidence="1">The sequence shown here is derived from an EMBL/GenBank/DDBJ whole genome shotgun (WGS) entry which is preliminary data.</text>
</comment>